<dbReference type="Pfam" id="PF02129">
    <property type="entry name" value="Peptidase_S15"/>
    <property type="match status" value="1"/>
</dbReference>
<dbReference type="SUPFAM" id="SSF53474">
    <property type="entry name" value="alpha/beta-Hydrolases"/>
    <property type="match status" value="1"/>
</dbReference>
<dbReference type="InterPro" id="IPR005674">
    <property type="entry name" value="CocE/Ser_esterase"/>
</dbReference>
<dbReference type="Gene3D" id="2.60.120.260">
    <property type="entry name" value="Galactose-binding domain-like"/>
    <property type="match status" value="1"/>
</dbReference>
<dbReference type="InterPro" id="IPR029058">
    <property type="entry name" value="AB_hydrolase_fold"/>
</dbReference>
<protein>
    <recommendedName>
        <fullName evidence="3">Xaa-Pro dipeptidyl-peptidase C-terminal domain-containing protein</fullName>
    </recommendedName>
</protein>
<dbReference type="InterPro" id="IPR008979">
    <property type="entry name" value="Galactose-bd-like_sf"/>
</dbReference>
<dbReference type="GO" id="GO:0008239">
    <property type="term" value="F:dipeptidyl-peptidase activity"/>
    <property type="evidence" value="ECO:0007669"/>
    <property type="project" value="InterPro"/>
</dbReference>
<evidence type="ECO:0000256" key="2">
    <source>
        <dbReference type="SAM" id="MobiDB-lite"/>
    </source>
</evidence>
<dbReference type="RefSeq" id="WP_091433015.1">
    <property type="nucleotide sequence ID" value="NZ_FOJB01000002.1"/>
</dbReference>
<gene>
    <name evidence="4" type="ORF">SAMN05444851_3172</name>
</gene>
<dbReference type="Gene3D" id="3.40.50.1820">
    <property type="entry name" value="alpha/beta hydrolase"/>
    <property type="match status" value="2"/>
</dbReference>
<proteinExistence type="predicted"/>
<feature type="domain" description="Xaa-Pro dipeptidyl-peptidase C-terminal" evidence="3">
    <location>
        <begin position="289"/>
        <end position="540"/>
    </location>
</feature>
<dbReference type="AlphaFoldDB" id="A0A1I0R661"/>
<organism evidence="4 5">
    <name type="scientific">Aliiroseovarius sediminilitoris</name>
    <dbReference type="NCBI Taxonomy" id="1173584"/>
    <lineage>
        <taxon>Bacteria</taxon>
        <taxon>Pseudomonadati</taxon>
        <taxon>Pseudomonadota</taxon>
        <taxon>Alphaproteobacteria</taxon>
        <taxon>Rhodobacterales</taxon>
        <taxon>Paracoccaceae</taxon>
        <taxon>Aliiroseovarius</taxon>
    </lineage>
</organism>
<dbReference type="SUPFAM" id="SSF49785">
    <property type="entry name" value="Galactose-binding domain-like"/>
    <property type="match status" value="1"/>
</dbReference>
<feature type="region of interest" description="Disordered" evidence="2">
    <location>
        <begin position="525"/>
        <end position="552"/>
    </location>
</feature>
<keyword evidence="5" id="KW-1185">Reference proteome</keyword>
<evidence type="ECO:0000313" key="5">
    <source>
        <dbReference type="Proteomes" id="UP000199650"/>
    </source>
</evidence>
<dbReference type="PANTHER" id="PTHR43056:SF10">
    <property type="entry name" value="COCE_NOND FAMILY, PUTATIVE (AFU_ORTHOLOGUE AFUA_7G00600)-RELATED"/>
    <property type="match status" value="1"/>
</dbReference>
<dbReference type="EMBL" id="FOJB01000002">
    <property type="protein sequence ID" value="SEW36046.1"/>
    <property type="molecule type" value="Genomic_DNA"/>
</dbReference>
<keyword evidence="1" id="KW-0378">Hydrolase</keyword>
<evidence type="ECO:0000256" key="1">
    <source>
        <dbReference type="ARBA" id="ARBA00022801"/>
    </source>
</evidence>
<reference evidence="4 5" key="1">
    <citation type="submission" date="2016-10" db="EMBL/GenBank/DDBJ databases">
        <authorList>
            <person name="de Groot N.N."/>
        </authorList>
    </citation>
    <scope>NUCLEOTIDE SEQUENCE [LARGE SCALE GENOMIC DNA]</scope>
    <source>
        <strain evidence="4 5">DSM 29439</strain>
    </source>
</reference>
<dbReference type="NCBIfam" id="TIGR00976">
    <property type="entry name" value="CocE_NonD"/>
    <property type="match status" value="1"/>
</dbReference>
<evidence type="ECO:0000259" key="3">
    <source>
        <dbReference type="SMART" id="SM00939"/>
    </source>
</evidence>
<dbReference type="OrthoDB" id="9806163at2"/>
<dbReference type="InterPro" id="IPR013736">
    <property type="entry name" value="Xaa-Pro_dipept_C"/>
</dbReference>
<sequence>MIDPHLHELTHDRDLGITLPDGTRLSARVWMPVDALDHPVPAVLEYLPYRKTDGTAERDAGMHPWIAQRGYACLRVDRRGCGESEGLFDDEYSEQELQDGEDVIAWIASQPWCTGAVGMQGISWGGFNSLQIAARAPHALKAVITIGSTVDRYADDVHYKGGIQHSDNISWAATVLSWFSMPPDPDQVGDRWRTMWLERLENTPPLPRIWTEHRDRDAYWKHGSICEDYSKIKAAVLAFGGLHDGYRNTMRHLVENLDAPVKGVAGPWGHKYPHISQIGPSIGYLQEALRWWDRWLKEIDNGADQDPAWREYVMGSAKPDPIAGHRDGRWVCDQKLPSACVTVRDMALGDALSGNLPATVAPDLRHGEQCGEFFTFGFGSGELPDDQRPDDARSACFDSQALDHGTDIVGRPTVRLRLSADRVRAQLVVRLCDLRPDGTSMLITMGLLDLRNRDGFDAKRDLIPGQPVEVALGLDEAAYHLPKGHRLRLAVAGSYWPYSWPEPDPATLTIESGRLGLPLRDPSEGNEWTFPPPISAPPRSSRLLRKGQDEKTREIDRKTGRIVLTISSDHGRIEDLETGIITESAVREVWSIDPANPADADAQINWRRSFGRGDWNVSTLAETGMRGARDHFQITQRLVANMGDETLFDQAWAHQVKR</sequence>
<dbReference type="Pfam" id="PF08530">
    <property type="entry name" value="PepX_C"/>
    <property type="match status" value="1"/>
</dbReference>
<name>A0A1I0R661_9RHOB</name>
<dbReference type="STRING" id="1173584.SAMN05444851_3172"/>
<dbReference type="InterPro" id="IPR000383">
    <property type="entry name" value="Xaa-Pro-like_dom"/>
</dbReference>
<dbReference type="SMART" id="SM00939">
    <property type="entry name" value="PepX_C"/>
    <property type="match status" value="1"/>
</dbReference>
<dbReference type="PANTHER" id="PTHR43056">
    <property type="entry name" value="PEPTIDASE S9 PROLYL OLIGOPEPTIDASE"/>
    <property type="match status" value="1"/>
</dbReference>
<dbReference type="InterPro" id="IPR050585">
    <property type="entry name" value="Xaa-Pro_dipeptidyl-ppase/CocE"/>
</dbReference>
<dbReference type="Proteomes" id="UP000199650">
    <property type="component" value="Unassembled WGS sequence"/>
</dbReference>
<evidence type="ECO:0000313" key="4">
    <source>
        <dbReference type="EMBL" id="SEW36046.1"/>
    </source>
</evidence>
<accession>A0A1I0R661</accession>